<keyword evidence="8" id="KW-0732">Signal</keyword>
<reference evidence="11 13" key="1">
    <citation type="submission" date="2015-02" db="EMBL/GenBank/DDBJ databases">
        <authorList>
            <person name="Chooi Y.-H."/>
        </authorList>
    </citation>
    <scope>NUCLEOTIDE SEQUENCE [LARGE SCALE GENOMIC DNA]</scope>
    <source>
        <strain evidence="11">E3</strain>
    </source>
</reference>
<dbReference type="Proteomes" id="UP000290189">
    <property type="component" value="Unassembled WGS sequence"/>
</dbReference>
<organism evidence="11 13">
    <name type="scientific">Plasmodiophora brassicae</name>
    <name type="common">Clubroot disease agent</name>
    <dbReference type="NCBI Taxonomy" id="37360"/>
    <lineage>
        <taxon>Eukaryota</taxon>
        <taxon>Sar</taxon>
        <taxon>Rhizaria</taxon>
        <taxon>Endomyxa</taxon>
        <taxon>Phytomyxea</taxon>
        <taxon>Plasmodiophorida</taxon>
        <taxon>Plasmodiophoridae</taxon>
        <taxon>Plasmodiophora</taxon>
    </lineage>
</organism>
<dbReference type="PANTHER" id="PTHR31650:SF1">
    <property type="entry name" value="WAX ESTER SYNTHASE_DIACYLGLYCEROL ACYLTRANSFERASE 4-RELATED"/>
    <property type="match status" value="1"/>
</dbReference>
<evidence type="ECO:0000256" key="7">
    <source>
        <dbReference type="ARBA" id="ARBA00048109"/>
    </source>
</evidence>
<sequence>MSNFLYGAKARSRMLLAALSMVVLTGAGTGVHVERILPPSLAPVVKGREGCRVLYAFGRGFDESSSCTVVDVVDGSRQNVETVVLHDSVLACLVPNAAVDMRSSKLSIAGHPQPFRLSVDLVAQADPRDDIRPGMNDWIALQFLRSANVYGVMSLVDPLDTAALRHLVEAIITHDGKFRKFACVMDPTGAWHPFPIDLNNHIFDVAMRGGDEEELDAFLHKLAEIPMDYSLPPWQMWVLSSRATSTSTLVFKASHMISDGTGLVAFLQELVGEGMSFPGSGGAGVRRASLTTMLANVARDPLRSMRSLRQASSGVVRALQRMWDSSTSPSKEGFSSGTGFGTRMTSCSARVDDLKRIARRLSTEAMYVKLNDVLLGIVGGAIRSAVLEMGNASALDDINMKCVVPVNLRDPRNAETPLDNDIELVYVPLRVDVADDAERVRAIATVTNDIKSGIELHMRHFLQRQMMRFPSLVAGQVEKQFKGLLVAVSNVPGPVDPISVVGARASAMRFYMTNQERRFVTPIRVSALSYNGTLDVNLLSDDIVDVDQLKRGFYKSFANLRAGL</sequence>
<evidence type="ECO:0000313" key="14">
    <source>
        <dbReference type="Proteomes" id="UP000290189"/>
    </source>
</evidence>
<evidence type="ECO:0000256" key="5">
    <source>
        <dbReference type="ARBA" id="ARBA00024360"/>
    </source>
</evidence>
<dbReference type="Gene3D" id="3.30.559.10">
    <property type="entry name" value="Chloramphenicol acetyltransferase-like domain"/>
    <property type="match status" value="1"/>
</dbReference>
<dbReference type="GO" id="GO:0019432">
    <property type="term" value="P:triglyceride biosynthetic process"/>
    <property type="evidence" value="ECO:0007669"/>
    <property type="project" value="UniProtKB-UniPathway"/>
</dbReference>
<dbReference type="GO" id="GO:0004144">
    <property type="term" value="F:diacylglycerol O-acyltransferase activity"/>
    <property type="evidence" value="ECO:0007669"/>
    <property type="project" value="UniProtKB-EC"/>
</dbReference>
<evidence type="ECO:0000256" key="6">
    <source>
        <dbReference type="ARBA" id="ARBA00047604"/>
    </source>
</evidence>
<dbReference type="SUPFAM" id="SSF52777">
    <property type="entry name" value="CoA-dependent acyltransferases"/>
    <property type="match status" value="1"/>
</dbReference>
<dbReference type="OrthoDB" id="619536at2759"/>
<evidence type="ECO:0000256" key="8">
    <source>
        <dbReference type="SAM" id="SignalP"/>
    </source>
</evidence>
<evidence type="ECO:0000313" key="12">
    <source>
        <dbReference type="EMBL" id="SPR01683.1"/>
    </source>
</evidence>
<evidence type="ECO:0000313" key="11">
    <source>
        <dbReference type="EMBL" id="CEP02289.1"/>
    </source>
</evidence>
<comment type="similarity">
    <text evidence="5">In the N-terminal section; belongs to the long-chain O-acyltransferase family.</text>
</comment>
<name>A0A0G4J4K3_PLABS</name>
<feature type="domain" description="O-acyltransferase WSD1-like N-terminal" evidence="9">
    <location>
        <begin position="191"/>
        <end position="360"/>
    </location>
</feature>
<comment type="pathway">
    <text evidence="1">Glycerolipid metabolism; triacylglycerol biosynthesis.</text>
</comment>
<evidence type="ECO:0000256" key="4">
    <source>
        <dbReference type="ARBA" id="ARBA00023315"/>
    </source>
</evidence>
<evidence type="ECO:0000256" key="3">
    <source>
        <dbReference type="ARBA" id="ARBA00022679"/>
    </source>
</evidence>
<feature type="signal peptide" evidence="8">
    <location>
        <begin position="1"/>
        <end position="30"/>
    </location>
</feature>
<comment type="catalytic activity">
    <reaction evidence="6">
        <text>a long chain fatty alcohol + a fatty acyl-CoA = a long-chain alcohol wax ester + CoA</text>
        <dbReference type="Rhea" id="RHEA:38443"/>
        <dbReference type="ChEBI" id="CHEBI:17135"/>
        <dbReference type="ChEBI" id="CHEBI:57287"/>
        <dbReference type="ChEBI" id="CHEBI:77636"/>
        <dbReference type="ChEBI" id="CHEBI:235323"/>
        <dbReference type="EC" id="2.3.1.75"/>
    </reaction>
</comment>
<comment type="catalytic activity">
    <reaction evidence="7">
        <text>an acyl-CoA + a 1,2-diacyl-sn-glycerol = a triacyl-sn-glycerol + CoA</text>
        <dbReference type="Rhea" id="RHEA:10868"/>
        <dbReference type="ChEBI" id="CHEBI:17815"/>
        <dbReference type="ChEBI" id="CHEBI:57287"/>
        <dbReference type="ChEBI" id="CHEBI:58342"/>
        <dbReference type="ChEBI" id="CHEBI:64615"/>
        <dbReference type="EC" id="2.3.1.20"/>
    </reaction>
</comment>
<evidence type="ECO:0000259" key="10">
    <source>
        <dbReference type="Pfam" id="PF06974"/>
    </source>
</evidence>
<evidence type="ECO:0000256" key="1">
    <source>
        <dbReference type="ARBA" id="ARBA00004771"/>
    </source>
</evidence>
<dbReference type="GO" id="GO:0051701">
    <property type="term" value="P:biological process involved in interaction with host"/>
    <property type="evidence" value="ECO:0007669"/>
    <property type="project" value="TreeGrafter"/>
</dbReference>
<protein>
    <submittedName>
        <fullName evidence="11">Uncharacterized protein</fullName>
    </submittedName>
</protein>
<keyword evidence="3" id="KW-0808">Transferase</keyword>
<keyword evidence="4" id="KW-0012">Acyltransferase</keyword>
<geneLocation type="mitochondrion" evidence="12"/>
<dbReference type="GO" id="GO:0071731">
    <property type="term" value="P:response to nitric oxide"/>
    <property type="evidence" value="ECO:0007669"/>
    <property type="project" value="TreeGrafter"/>
</dbReference>
<dbReference type="UniPathway" id="UPA00282"/>
<dbReference type="EMBL" id="OVEO01000018">
    <property type="protein sequence ID" value="SPR01683.1"/>
    <property type="molecule type" value="Genomic_DNA"/>
</dbReference>
<dbReference type="AlphaFoldDB" id="A0A0G4J4K3"/>
<comment type="pathway">
    <text evidence="2">Lipid metabolism.</text>
</comment>
<dbReference type="EMBL" id="CDSF01000123">
    <property type="protein sequence ID" value="CEP02289.1"/>
    <property type="molecule type" value="Genomic_DNA"/>
</dbReference>
<evidence type="ECO:0000256" key="2">
    <source>
        <dbReference type="ARBA" id="ARBA00005189"/>
    </source>
</evidence>
<dbReference type="InterPro" id="IPR004255">
    <property type="entry name" value="O-acyltransferase_WSD1_N"/>
</dbReference>
<evidence type="ECO:0000313" key="13">
    <source>
        <dbReference type="Proteomes" id="UP000039324"/>
    </source>
</evidence>
<keyword evidence="12" id="KW-0496">Mitochondrion</keyword>
<evidence type="ECO:0000259" key="9">
    <source>
        <dbReference type="Pfam" id="PF03007"/>
    </source>
</evidence>
<dbReference type="Pfam" id="PF03007">
    <property type="entry name" value="WS_DGAT_cat"/>
    <property type="match status" value="1"/>
</dbReference>
<dbReference type="PANTHER" id="PTHR31650">
    <property type="entry name" value="O-ACYLTRANSFERASE (WSD1-LIKE) FAMILY PROTEIN"/>
    <property type="match status" value="1"/>
</dbReference>
<keyword evidence="13" id="KW-1185">Reference proteome</keyword>
<dbReference type="Pfam" id="PF06974">
    <property type="entry name" value="WS_DGAT_C"/>
    <property type="match status" value="1"/>
</dbReference>
<feature type="chain" id="PRO_5036293204" evidence="8">
    <location>
        <begin position="31"/>
        <end position="564"/>
    </location>
</feature>
<feature type="domain" description="O-acyltransferase WSD1 C-terminal" evidence="10">
    <location>
        <begin position="420"/>
        <end position="560"/>
    </location>
</feature>
<dbReference type="Proteomes" id="UP000039324">
    <property type="component" value="Unassembled WGS sequence"/>
</dbReference>
<dbReference type="InterPro" id="IPR023213">
    <property type="entry name" value="CAT-like_dom_sf"/>
</dbReference>
<dbReference type="InterPro" id="IPR009721">
    <property type="entry name" value="O-acyltransferase_WSD1_C"/>
</dbReference>
<proteinExistence type="inferred from homology"/>
<reference evidence="12 14" key="2">
    <citation type="submission" date="2018-03" db="EMBL/GenBank/DDBJ databases">
        <authorList>
            <person name="Fogelqvist J."/>
        </authorList>
    </citation>
    <scope>NUCLEOTIDE SEQUENCE [LARGE SCALE GENOMIC DNA]</scope>
</reference>
<dbReference type="GO" id="GO:0001666">
    <property type="term" value="P:response to hypoxia"/>
    <property type="evidence" value="ECO:0007669"/>
    <property type="project" value="TreeGrafter"/>
</dbReference>
<dbReference type="GO" id="GO:0005886">
    <property type="term" value="C:plasma membrane"/>
    <property type="evidence" value="ECO:0007669"/>
    <property type="project" value="TreeGrafter"/>
</dbReference>
<dbReference type="InterPro" id="IPR045034">
    <property type="entry name" value="O-acyltransferase_WSD1-like"/>
</dbReference>
<dbReference type="GO" id="GO:0047196">
    <property type="term" value="F:long-chain-alcohol O-fatty-acyltransferase activity"/>
    <property type="evidence" value="ECO:0007669"/>
    <property type="project" value="UniProtKB-EC"/>
</dbReference>
<accession>A0A0G4J4K3</accession>
<gene>
    <name evidence="11" type="ORF">PBRA_008873</name>
    <name evidence="12" type="ORF">PLBR_LOCUS8898</name>
</gene>